<dbReference type="Pfam" id="PF00206">
    <property type="entry name" value="Lyase_1"/>
    <property type="match status" value="1"/>
</dbReference>
<evidence type="ECO:0000256" key="1">
    <source>
        <dbReference type="ARBA" id="ARBA00000598"/>
    </source>
</evidence>
<evidence type="ECO:0000256" key="5">
    <source>
        <dbReference type="ARBA" id="ARBA00008273"/>
    </source>
</evidence>
<sequence length="484" mass="55479">MNSEMTEFYQNRYQSPLSARYASEEMNFNFSDMKKFSTWRRLWIILAKAEKELGIEITDEQIQEMENNFDNIDFEFALQEEKKTRHDVMAHVIEFGHKCPNAAKIIHLGATSCFVGDNTDLICIRDGFDILLPKVARCVSRLAKFADQYNYLPTLGFTHYQPAQMVTVGKRACLWIHDLIISLRNMEKAKNNLSFRGCKGTTGTQASFMQLFNGNEENVKKLDQKVTEMAGFRRSYPVTGQTYSRLVDAEVLMSLSLLGAAVHKICTDIRLLANRKEIEEPFESTQIGSSAMPYKRNPMRSERCCSLARHLMTLSTNAMHTASVQWLERTLDDSANRRISIAEAFLTADIVLNTLQNIFEGTVVYTAVIRKHIDEELPFMATENVIVGMVKKGGNRQECHERIRVLSQQAADQVKRHGLNNDLIDRIKKDSYFAPIHEELDQLLDPKTFIGRAPNQVLEFLRDEVYPAISQYQSYLEVRAEVNV</sequence>
<protein>
    <recommendedName>
        <fullName evidence="8 13">Adenylosuccinate lyase</fullName>
        <shortName evidence="13">ASL</shortName>
        <ecNumber evidence="7 13">4.3.2.2</ecNumber>
    </recommendedName>
    <alternativeName>
        <fullName evidence="11 13">Adenylosuccinase</fullName>
    </alternativeName>
</protein>
<dbReference type="FunFam" id="1.10.40.30:FF:000005">
    <property type="entry name" value="Adenylosuccinate lyase"/>
    <property type="match status" value="1"/>
</dbReference>
<keyword evidence="10 13" id="KW-0456">Lyase</keyword>
<evidence type="ECO:0000256" key="6">
    <source>
        <dbReference type="ARBA" id="ARBA00011668"/>
    </source>
</evidence>
<evidence type="ECO:0000313" key="15">
    <source>
        <dbReference type="EMBL" id="KAJ6218302.1"/>
    </source>
</evidence>
<evidence type="ECO:0000256" key="7">
    <source>
        <dbReference type="ARBA" id="ARBA00012339"/>
    </source>
</evidence>
<evidence type="ECO:0000256" key="10">
    <source>
        <dbReference type="ARBA" id="ARBA00023239"/>
    </source>
</evidence>
<gene>
    <name evidence="15" type="ORF">RDWZM_009459</name>
</gene>
<dbReference type="Proteomes" id="UP001142055">
    <property type="component" value="Chromosome 3"/>
</dbReference>
<dbReference type="Gene3D" id="1.10.275.60">
    <property type="match status" value="1"/>
</dbReference>
<dbReference type="GO" id="GO:0070626">
    <property type="term" value="F:(S)-2-(5-amino-1-(5-phospho-D-ribosyl)imidazole-4-carboxamido) succinate lyase (fumarate-forming) activity"/>
    <property type="evidence" value="ECO:0007669"/>
    <property type="project" value="TreeGrafter"/>
</dbReference>
<dbReference type="EMBL" id="JAPWDV010000003">
    <property type="protein sequence ID" value="KAJ6218302.1"/>
    <property type="molecule type" value="Genomic_DNA"/>
</dbReference>
<evidence type="ECO:0000256" key="13">
    <source>
        <dbReference type="RuleBase" id="RU361172"/>
    </source>
</evidence>
<dbReference type="Gene3D" id="1.20.200.10">
    <property type="entry name" value="Fumarase/aspartase (Central domain)"/>
    <property type="match status" value="1"/>
</dbReference>
<dbReference type="InterPro" id="IPR008948">
    <property type="entry name" value="L-Aspartase-like"/>
</dbReference>
<evidence type="ECO:0000256" key="3">
    <source>
        <dbReference type="ARBA" id="ARBA00004706"/>
    </source>
</evidence>
<dbReference type="AlphaFoldDB" id="A0A9Q0M3L7"/>
<dbReference type="PANTHER" id="PTHR43172:SF1">
    <property type="entry name" value="ADENYLOSUCCINATE LYASE"/>
    <property type="match status" value="1"/>
</dbReference>
<evidence type="ECO:0000259" key="14">
    <source>
        <dbReference type="SMART" id="SM00998"/>
    </source>
</evidence>
<dbReference type="FunFam" id="1.10.275.60:FF:000001">
    <property type="entry name" value="Adenylosuccinate lyase"/>
    <property type="match status" value="1"/>
</dbReference>
<comment type="subunit">
    <text evidence="6">Homotetramer. Residues from neighboring subunits contribute catalytic and substrate-binding residues to each active site.</text>
</comment>
<dbReference type="SMART" id="SM00998">
    <property type="entry name" value="ADSL_C"/>
    <property type="match status" value="1"/>
</dbReference>
<name>A0A9Q0M3L7_BLOTA</name>
<accession>A0A9Q0M3L7</accession>
<evidence type="ECO:0000256" key="9">
    <source>
        <dbReference type="ARBA" id="ARBA00022755"/>
    </source>
</evidence>
<dbReference type="SUPFAM" id="SSF48557">
    <property type="entry name" value="L-aspartase-like"/>
    <property type="match status" value="1"/>
</dbReference>
<dbReference type="OrthoDB" id="406045at2759"/>
<dbReference type="GO" id="GO:0005829">
    <property type="term" value="C:cytosol"/>
    <property type="evidence" value="ECO:0007669"/>
    <property type="project" value="TreeGrafter"/>
</dbReference>
<dbReference type="PANTHER" id="PTHR43172">
    <property type="entry name" value="ADENYLOSUCCINATE LYASE"/>
    <property type="match status" value="1"/>
</dbReference>
<proteinExistence type="inferred from homology"/>
<dbReference type="PRINTS" id="PR00149">
    <property type="entry name" value="FUMRATELYASE"/>
</dbReference>
<comment type="catalytic activity">
    <reaction evidence="1 13">
        <text>(2S)-2-[5-amino-1-(5-phospho-beta-D-ribosyl)imidazole-4-carboxamido]succinate = 5-amino-1-(5-phospho-beta-D-ribosyl)imidazole-4-carboxamide + fumarate</text>
        <dbReference type="Rhea" id="RHEA:23920"/>
        <dbReference type="ChEBI" id="CHEBI:29806"/>
        <dbReference type="ChEBI" id="CHEBI:58443"/>
        <dbReference type="ChEBI" id="CHEBI:58475"/>
        <dbReference type="EC" id="4.3.2.2"/>
    </reaction>
</comment>
<organism evidence="15 16">
    <name type="scientific">Blomia tropicalis</name>
    <name type="common">Mite</name>
    <dbReference type="NCBI Taxonomy" id="40697"/>
    <lineage>
        <taxon>Eukaryota</taxon>
        <taxon>Metazoa</taxon>
        <taxon>Ecdysozoa</taxon>
        <taxon>Arthropoda</taxon>
        <taxon>Chelicerata</taxon>
        <taxon>Arachnida</taxon>
        <taxon>Acari</taxon>
        <taxon>Acariformes</taxon>
        <taxon>Sarcoptiformes</taxon>
        <taxon>Astigmata</taxon>
        <taxon>Glycyphagoidea</taxon>
        <taxon>Echimyopodidae</taxon>
        <taxon>Blomia</taxon>
    </lineage>
</organism>
<dbReference type="InterPro" id="IPR019468">
    <property type="entry name" value="AdenyloSucc_lyase_C"/>
</dbReference>
<dbReference type="Pfam" id="PF10397">
    <property type="entry name" value="ADSL_C"/>
    <property type="match status" value="1"/>
</dbReference>
<evidence type="ECO:0000256" key="8">
    <source>
        <dbReference type="ARBA" id="ARBA00017058"/>
    </source>
</evidence>
<keyword evidence="16" id="KW-1185">Reference proteome</keyword>
<comment type="pathway">
    <text evidence="3 13">Purine metabolism; IMP biosynthesis via de novo pathway; 5-amino-1-(5-phospho-D-ribosyl)imidazole-4-carboxamide from 5-amino-1-(5-phospho-D-ribosyl)imidazole-4-carboxylate: step 2/2.</text>
</comment>
<comment type="catalytic activity">
    <reaction evidence="12 13">
        <text>N(6)-(1,2-dicarboxyethyl)-AMP = fumarate + AMP</text>
        <dbReference type="Rhea" id="RHEA:16853"/>
        <dbReference type="ChEBI" id="CHEBI:29806"/>
        <dbReference type="ChEBI" id="CHEBI:57567"/>
        <dbReference type="ChEBI" id="CHEBI:456215"/>
        <dbReference type="EC" id="4.3.2.2"/>
    </reaction>
</comment>
<dbReference type="EC" id="4.3.2.2" evidence="7 13"/>
<dbReference type="InterPro" id="IPR000362">
    <property type="entry name" value="Fumarate_lyase_fam"/>
</dbReference>
<evidence type="ECO:0000256" key="4">
    <source>
        <dbReference type="ARBA" id="ARBA00004734"/>
    </source>
</evidence>
<keyword evidence="9 13" id="KW-0658">Purine biosynthesis</keyword>
<comment type="caution">
    <text evidence="15">The sequence shown here is derived from an EMBL/GenBank/DDBJ whole genome shotgun (WGS) entry which is preliminary data.</text>
</comment>
<feature type="domain" description="Adenylosuccinate lyase C-terminal" evidence="14">
    <location>
        <begin position="377"/>
        <end position="461"/>
    </location>
</feature>
<evidence type="ECO:0000313" key="16">
    <source>
        <dbReference type="Proteomes" id="UP001142055"/>
    </source>
</evidence>
<dbReference type="Gene3D" id="1.10.40.30">
    <property type="entry name" value="Fumarase/aspartase (C-terminal domain)"/>
    <property type="match status" value="1"/>
</dbReference>
<dbReference type="OMA" id="VQENAMK"/>
<dbReference type="InterPro" id="IPR004769">
    <property type="entry name" value="Pur_lyase"/>
</dbReference>
<comment type="function">
    <text evidence="2">Catalyzes two non-sequential steps in de novo AMP synthesis: converts (S)-2-(5-amino-1-(5-phospho-D-ribosyl)imidazole-4-carboxamido)succinate (SAICAR) to fumarate plus 5-amino-1-(5-phospho-D-ribosyl)imidazole-4-carboxamide, and thereby also contributes to de novo IMP synthesis, and converts succinyladenosine monophosphate (SAMP) to AMP and fumarate.</text>
</comment>
<dbReference type="GO" id="GO:0044208">
    <property type="term" value="P:'de novo' AMP biosynthetic process"/>
    <property type="evidence" value="ECO:0007669"/>
    <property type="project" value="TreeGrafter"/>
</dbReference>
<comment type="pathway">
    <text evidence="4 13">Purine metabolism; AMP biosynthesis via de novo pathway; AMP from IMP: step 2/2.</text>
</comment>
<dbReference type="GO" id="GO:0004018">
    <property type="term" value="F:N6-(1,2-dicarboxyethyl)AMP AMP-lyase (fumarate-forming) activity"/>
    <property type="evidence" value="ECO:0007669"/>
    <property type="project" value="InterPro"/>
</dbReference>
<dbReference type="CDD" id="cd03302">
    <property type="entry name" value="Adenylsuccinate_lyase_2"/>
    <property type="match status" value="1"/>
</dbReference>
<dbReference type="InterPro" id="IPR020557">
    <property type="entry name" value="Fumarate_lyase_CS"/>
</dbReference>
<evidence type="ECO:0000256" key="2">
    <source>
        <dbReference type="ARBA" id="ARBA00002971"/>
    </source>
</evidence>
<comment type="similarity">
    <text evidence="5 13">Belongs to the lyase 1 family. Adenylosuccinate lyase subfamily.</text>
</comment>
<evidence type="ECO:0000256" key="11">
    <source>
        <dbReference type="ARBA" id="ARBA00030717"/>
    </source>
</evidence>
<dbReference type="NCBIfam" id="TIGR00928">
    <property type="entry name" value="purB"/>
    <property type="match status" value="1"/>
</dbReference>
<dbReference type="PROSITE" id="PS00163">
    <property type="entry name" value="FUMARATE_LYASES"/>
    <property type="match status" value="1"/>
</dbReference>
<evidence type="ECO:0000256" key="12">
    <source>
        <dbReference type="ARBA" id="ARBA00047513"/>
    </source>
</evidence>
<reference evidence="15" key="1">
    <citation type="submission" date="2022-12" db="EMBL/GenBank/DDBJ databases">
        <title>Genome assemblies of Blomia tropicalis.</title>
        <authorList>
            <person name="Cui Y."/>
        </authorList>
    </citation>
    <scope>NUCLEOTIDE SEQUENCE</scope>
    <source>
        <tissue evidence="15">Adult mites</tissue>
    </source>
</reference>
<dbReference type="InterPro" id="IPR022761">
    <property type="entry name" value="Fumarate_lyase_N"/>
</dbReference>